<sequence length="59" mass="6531">MSFFAPYPVTSHALSSSSLPQPVADFVSELKMAESPYLFVQQHPASSADWTWPQFVSPT</sequence>
<protein>
    <submittedName>
        <fullName evidence="1">Uncharacterized protein</fullName>
    </submittedName>
</protein>
<proteinExistence type="predicted"/>
<accession>A0ACB8QZS2</accession>
<dbReference type="Proteomes" id="UP000814033">
    <property type="component" value="Unassembled WGS sequence"/>
</dbReference>
<organism evidence="1 2">
    <name type="scientific">Auriscalpium vulgare</name>
    <dbReference type="NCBI Taxonomy" id="40419"/>
    <lineage>
        <taxon>Eukaryota</taxon>
        <taxon>Fungi</taxon>
        <taxon>Dikarya</taxon>
        <taxon>Basidiomycota</taxon>
        <taxon>Agaricomycotina</taxon>
        <taxon>Agaricomycetes</taxon>
        <taxon>Russulales</taxon>
        <taxon>Auriscalpiaceae</taxon>
        <taxon>Auriscalpium</taxon>
    </lineage>
</organism>
<gene>
    <name evidence="1" type="ORF">FA95DRAFT_1614273</name>
</gene>
<reference evidence="1" key="1">
    <citation type="submission" date="2021-02" db="EMBL/GenBank/DDBJ databases">
        <authorList>
            <consortium name="DOE Joint Genome Institute"/>
            <person name="Ahrendt S."/>
            <person name="Looney B.P."/>
            <person name="Miyauchi S."/>
            <person name="Morin E."/>
            <person name="Drula E."/>
            <person name="Courty P.E."/>
            <person name="Chicoki N."/>
            <person name="Fauchery L."/>
            <person name="Kohler A."/>
            <person name="Kuo A."/>
            <person name="Labutti K."/>
            <person name="Pangilinan J."/>
            <person name="Lipzen A."/>
            <person name="Riley R."/>
            <person name="Andreopoulos W."/>
            <person name="He G."/>
            <person name="Johnson J."/>
            <person name="Barry K.W."/>
            <person name="Grigoriev I.V."/>
            <person name="Nagy L."/>
            <person name="Hibbett D."/>
            <person name="Henrissat B."/>
            <person name="Matheny P.B."/>
            <person name="Labbe J."/>
            <person name="Martin F."/>
        </authorList>
    </citation>
    <scope>NUCLEOTIDE SEQUENCE</scope>
    <source>
        <strain evidence="1">FP105234-sp</strain>
    </source>
</reference>
<evidence type="ECO:0000313" key="1">
    <source>
        <dbReference type="EMBL" id="KAI0037376.1"/>
    </source>
</evidence>
<keyword evidence="2" id="KW-1185">Reference proteome</keyword>
<dbReference type="EMBL" id="MU277015">
    <property type="protein sequence ID" value="KAI0037376.1"/>
    <property type="molecule type" value="Genomic_DNA"/>
</dbReference>
<name>A0ACB8QZS2_9AGAM</name>
<evidence type="ECO:0000313" key="2">
    <source>
        <dbReference type="Proteomes" id="UP000814033"/>
    </source>
</evidence>
<reference evidence="1" key="2">
    <citation type="journal article" date="2022" name="New Phytol.">
        <title>Evolutionary transition to the ectomycorrhizal habit in the genomes of a hyperdiverse lineage of mushroom-forming fungi.</title>
        <authorList>
            <person name="Looney B."/>
            <person name="Miyauchi S."/>
            <person name="Morin E."/>
            <person name="Drula E."/>
            <person name="Courty P.E."/>
            <person name="Kohler A."/>
            <person name="Kuo A."/>
            <person name="LaButti K."/>
            <person name="Pangilinan J."/>
            <person name="Lipzen A."/>
            <person name="Riley R."/>
            <person name="Andreopoulos W."/>
            <person name="He G."/>
            <person name="Johnson J."/>
            <person name="Nolan M."/>
            <person name="Tritt A."/>
            <person name="Barry K.W."/>
            <person name="Grigoriev I.V."/>
            <person name="Nagy L.G."/>
            <person name="Hibbett D."/>
            <person name="Henrissat B."/>
            <person name="Matheny P.B."/>
            <person name="Labbe J."/>
            <person name="Martin F.M."/>
        </authorList>
    </citation>
    <scope>NUCLEOTIDE SEQUENCE</scope>
    <source>
        <strain evidence="1">FP105234-sp</strain>
    </source>
</reference>
<comment type="caution">
    <text evidence="1">The sequence shown here is derived from an EMBL/GenBank/DDBJ whole genome shotgun (WGS) entry which is preliminary data.</text>
</comment>